<dbReference type="Pfam" id="PF03724">
    <property type="entry name" value="META"/>
    <property type="match status" value="2"/>
</dbReference>
<name>A0ABN2F7T1_9ACTN</name>
<accession>A0ABN2F7T1</accession>
<proteinExistence type="predicted"/>
<dbReference type="PANTHER" id="PTHR35535:SF2">
    <property type="entry name" value="DUF306 DOMAIN-CONTAINING PROTEIN"/>
    <property type="match status" value="1"/>
</dbReference>
<dbReference type="InterPro" id="IPR038670">
    <property type="entry name" value="HslJ-like_sf"/>
</dbReference>
<feature type="domain" description="DUF306" evidence="1">
    <location>
        <begin position="29"/>
        <end position="132"/>
    </location>
</feature>
<dbReference type="Gene3D" id="2.40.128.270">
    <property type="match status" value="2"/>
</dbReference>
<protein>
    <recommendedName>
        <fullName evidence="1">DUF306 domain-containing protein</fullName>
    </recommendedName>
</protein>
<dbReference type="EMBL" id="BAAANE010000004">
    <property type="protein sequence ID" value="GAA1632592.1"/>
    <property type="molecule type" value="Genomic_DNA"/>
</dbReference>
<organism evidence="2 3">
    <name type="scientific">Kribbella alba</name>
    <dbReference type="NCBI Taxonomy" id="190197"/>
    <lineage>
        <taxon>Bacteria</taxon>
        <taxon>Bacillati</taxon>
        <taxon>Actinomycetota</taxon>
        <taxon>Actinomycetes</taxon>
        <taxon>Propionibacteriales</taxon>
        <taxon>Kribbellaceae</taxon>
        <taxon>Kribbella</taxon>
    </lineage>
</organism>
<dbReference type="PANTHER" id="PTHR35535">
    <property type="entry name" value="HEAT SHOCK PROTEIN HSLJ"/>
    <property type="match status" value="1"/>
</dbReference>
<sequence length="258" mass="26709">MVVAVAGLAVLPLGGCGDESGASGSAGSLKGKSYLSTAVMENGKPKQLAPNTRIRLQFMDDGRLTADAGCNSMGADKVSTSGGKLTIGGLAITDLGCDARRHAQDDWLAKLLQDKPTWKLAGDKLDVSTASTTISLVDREKAEPDLALDATKWSVDTVIEGEVASHSMGSEKAYLTISGERVTGSTGCNELQGIVSRTGDKLTFGELGTTLRACTGHAATLEKAVLGVLKGEVGYTIDSNRLKLRSPNGSGLDLTAPR</sequence>
<gene>
    <name evidence="2" type="ORF">GCM10009744_21220</name>
</gene>
<comment type="caution">
    <text evidence="2">The sequence shown here is derived from an EMBL/GenBank/DDBJ whole genome shotgun (WGS) entry which is preliminary data.</text>
</comment>
<dbReference type="Proteomes" id="UP001501319">
    <property type="component" value="Unassembled WGS sequence"/>
</dbReference>
<dbReference type="InterPro" id="IPR005184">
    <property type="entry name" value="DUF306_Meta_HslJ"/>
</dbReference>
<dbReference type="InterPro" id="IPR053147">
    <property type="entry name" value="Hsp_HslJ-like"/>
</dbReference>
<reference evidence="2 3" key="1">
    <citation type="journal article" date="2019" name="Int. J. Syst. Evol. Microbiol.">
        <title>The Global Catalogue of Microorganisms (GCM) 10K type strain sequencing project: providing services to taxonomists for standard genome sequencing and annotation.</title>
        <authorList>
            <consortium name="The Broad Institute Genomics Platform"/>
            <consortium name="The Broad Institute Genome Sequencing Center for Infectious Disease"/>
            <person name="Wu L."/>
            <person name="Ma J."/>
        </authorList>
    </citation>
    <scope>NUCLEOTIDE SEQUENCE [LARGE SCALE GENOMIC DNA]</scope>
    <source>
        <strain evidence="2 3">JCM 14306</strain>
    </source>
</reference>
<keyword evidence="3" id="KW-1185">Reference proteome</keyword>
<feature type="domain" description="DUF306" evidence="1">
    <location>
        <begin position="148"/>
        <end position="249"/>
    </location>
</feature>
<evidence type="ECO:0000313" key="3">
    <source>
        <dbReference type="Proteomes" id="UP001501319"/>
    </source>
</evidence>
<evidence type="ECO:0000259" key="1">
    <source>
        <dbReference type="Pfam" id="PF03724"/>
    </source>
</evidence>
<evidence type="ECO:0000313" key="2">
    <source>
        <dbReference type="EMBL" id="GAA1632592.1"/>
    </source>
</evidence>